<name>A0A1H3K0N5_9FIRM</name>
<organism evidence="1 2">
    <name type="scientific">Lachnobacterium bovis DSM 14045</name>
    <dbReference type="NCBI Taxonomy" id="1122142"/>
    <lineage>
        <taxon>Bacteria</taxon>
        <taxon>Bacillati</taxon>
        <taxon>Bacillota</taxon>
        <taxon>Clostridia</taxon>
        <taxon>Lachnospirales</taxon>
        <taxon>Lachnospiraceae</taxon>
        <taxon>Lachnobacterium</taxon>
    </lineage>
</organism>
<evidence type="ECO:0000313" key="2">
    <source>
        <dbReference type="Proteomes" id="UP000183918"/>
    </source>
</evidence>
<dbReference type="RefSeq" id="WP_330389968.1">
    <property type="nucleotide sequence ID" value="NZ_FNPG01000018.1"/>
</dbReference>
<protein>
    <submittedName>
        <fullName evidence="1">Uncharacterized protein</fullName>
    </submittedName>
</protein>
<proteinExistence type="predicted"/>
<dbReference type="AlphaFoldDB" id="A0A1H3K0N5"/>
<dbReference type="STRING" id="1122142.SAMN02910414_01607"/>
<evidence type="ECO:0000313" key="1">
    <source>
        <dbReference type="EMBL" id="SDY45773.1"/>
    </source>
</evidence>
<sequence>MRNTALDAAHMVANTENEDKGGRMIKIRVQGTKEDINWLEKQIRTLRKVQVTESSEIFKNQGTKKYFRKYMEVEKEATTESN</sequence>
<reference evidence="1 2" key="1">
    <citation type="submission" date="2016-10" db="EMBL/GenBank/DDBJ databases">
        <authorList>
            <person name="de Groot N.N."/>
        </authorList>
    </citation>
    <scope>NUCLEOTIDE SEQUENCE [LARGE SCALE GENOMIC DNA]</scope>
    <source>
        <strain evidence="1 2">DSM 14045</strain>
    </source>
</reference>
<dbReference type="EMBL" id="FNPG01000018">
    <property type="protein sequence ID" value="SDY45773.1"/>
    <property type="molecule type" value="Genomic_DNA"/>
</dbReference>
<accession>A0A1H3K0N5</accession>
<dbReference type="Proteomes" id="UP000183918">
    <property type="component" value="Unassembled WGS sequence"/>
</dbReference>
<gene>
    <name evidence="1" type="ORF">SAMN02910414_01607</name>
</gene>
<keyword evidence="2" id="KW-1185">Reference proteome</keyword>